<dbReference type="EMBL" id="MWDB01000053">
    <property type="protein sequence ID" value="OQB40211.1"/>
    <property type="molecule type" value="Genomic_DNA"/>
</dbReference>
<sequence length="106" mass="12499">MLKKKVVVNNDEVKTPEYNQAEQLAKELIKDKRKAQKELNETRKKKNPYKNAKLKINYQLDEDKVLEFELEKEVITNVQEAFIDLYIELLKSLNEVASITDTTKEE</sequence>
<accession>A0A1V5ZJ62</accession>
<comment type="caution">
    <text evidence="2">The sequence shown here is derived from an EMBL/GenBank/DDBJ whole genome shotgun (WGS) entry which is preliminary data.</text>
</comment>
<reference evidence="2" key="1">
    <citation type="submission" date="2017-02" db="EMBL/GenBank/DDBJ databases">
        <title>Delving into the versatile metabolic prowess of the omnipresent phylum Bacteroidetes.</title>
        <authorList>
            <person name="Nobu M.K."/>
            <person name="Mei R."/>
            <person name="Narihiro T."/>
            <person name="Kuroda K."/>
            <person name="Liu W.-T."/>
        </authorList>
    </citation>
    <scope>NUCLEOTIDE SEQUENCE</scope>
    <source>
        <strain evidence="2">ADurb.Bin160</strain>
    </source>
</reference>
<dbReference type="AlphaFoldDB" id="A0A1V5ZJ62"/>
<name>A0A1V5ZJ62_9BACT</name>
<proteinExistence type="predicted"/>
<gene>
    <name evidence="2" type="ORF">BWY04_01414</name>
</gene>
<evidence type="ECO:0000256" key="1">
    <source>
        <dbReference type="SAM" id="Coils"/>
    </source>
</evidence>
<dbReference type="Proteomes" id="UP000485621">
    <property type="component" value="Unassembled WGS sequence"/>
</dbReference>
<organism evidence="2">
    <name type="scientific">candidate division CPR1 bacterium ADurb.Bin160</name>
    <dbReference type="NCBI Taxonomy" id="1852826"/>
    <lineage>
        <taxon>Bacteria</taxon>
        <taxon>candidate division CPR1</taxon>
    </lineage>
</organism>
<protein>
    <submittedName>
        <fullName evidence="2">Uncharacterized protein</fullName>
    </submittedName>
</protein>
<keyword evidence="1" id="KW-0175">Coiled coil</keyword>
<evidence type="ECO:0000313" key="2">
    <source>
        <dbReference type="EMBL" id="OQB40211.1"/>
    </source>
</evidence>
<feature type="coiled-coil region" evidence="1">
    <location>
        <begin position="18"/>
        <end position="45"/>
    </location>
</feature>